<dbReference type="AlphaFoldDB" id="A0A8J4FMZ3"/>
<feature type="non-terminal residue" evidence="2">
    <location>
        <position position="1"/>
    </location>
</feature>
<evidence type="ECO:0008006" key="4">
    <source>
        <dbReference type="Google" id="ProtNLM"/>
    </source>
</evidence>
<organism evidence="2 3">
    <name type="scientific">Volvox reticuliferus</name>
    <dbReference type="NCBI Taxonomy" id="1737510"/>
    <lineage>
        <taxon>Eukaryota</taxon>
        <taxon>Viridiplantae</taxon>
        <taxon>Chlorophyta</taxon>
        <taxon>core chlorophytes</taxon>
        <taxon>Chlorophyceae</taxon>
        <taxon>CS clade</taxon>
        <taxon>Chlamydomonadales</taxon>
        <taxon>Volvocaceae</taxon>
        <taxon>Volvox</taxon>
    </lineage>
</organism>
<evidence type="ECO:0000256" key="1">
    <source>
        <dbReference type="SAM" id="MobiDB-lite"/>
    </source>
</evidence>
<sequence>PDPAAFGLLADAAEVDSSLPRPTSSSGRPPLPPGKPSLLHGMQASPSRSPSLRRQSSDTGSLRMGRGELTFQMSPSQDKTRYYGEQAGTPKLSKRRTAEETAKITGSPVPPGVTLSPDATAFRRVTIREERHRPPVRVLATGDVYIQDTPMDGPLLSKEEEDNMAKSFRSGIVHAGYLHKLVGKTPLDVHWKKYWFYVSEDRLYYTGDEKNATRVRYICLDRVPVRPLPHSRTPRKGWVGTVPDIGIALVDPVNLHQKPGFPTPIKSPRGNLTLGKSSVIGLVSGSHTY</sequence>
<proteinExistence type="predicted"/>
<evidence type="ECO:0000313" key="3">
    <source>
        <dbReference type="Proteomes" id="UP000747110"/>
    </source>
</evidence>
<accession>A0A8J4FMZ3</accession>
<dbReference type="OrthoDB" id="535882at2759"/>
<dbReference type="EMBL" id="BNCP01000014">
    <property type="protein sequence ID" value="GIL78796.1"/>
    <property type="molecule type" value="Genomic_DNA"/>
</dbReference>
<dbReference type="InterPro" id="IPR011993">
    <property type="entry name" value="PH-like_dom_sf"/>
</dbReference>
<keyword evidence="3" id="KW-1185">Reference proteome</keyword>
<dbReference type="Gene3D" id="2.30.29.30">
    <property type="entry name" value="Pleckstrin-homology domain (PH domain)/Phosphotyrosine-binding domain (PTB)"/>
    <property type="match status" value="1"/>
</dbReference>
<name>A0A8J4FMZ3_9CHLO</name>
<comment type="caution">
    <text evidence="2">The sequence shown here is derived from an EMBL/GenBank/DDBJ whole genome shotgun (WGS) entry which is preliminary data.</text>
</comment>
<protein>
    <recommendedName>
        <fullName evidence="4">PH domain-containing protein</fullName>
    </recommendedName>
</protein>
<feature type="region of interest" description="Disordered" evidence="1">
    <location>
        <begin position="12"/>
        <end position="117"/>
    </location>
</feature>
<evidence type="ECO:0000313" key="2">
    <source>
        <dbReference type="EMBL" id="GIL78796.1"/>
    </source>
</evidence>
<dbReference type="SUPFAM" id="SSF50729">
    <property type="entry name" value="PH domain-like"/>
    <property type="match status" value="1"/>
</dbReference>
<dbReference type="Proteomes" id="UP000747110">
    <property type="component" value="Unassembled WGS sequence"/>
</dbReference>
<reference evidence="2" key="1">
    <citation type="journal article" date="2021" name="Proc. Natl. Acad. Sci. U.S.A.">
        <title>Three genomes in the algal genus Volvox reveal the fate of a haploid sex-determining region after a transition to homothallism.</title>
        <authorList>
            <person name="Yamamoto K."/>
            <person name="Hamaji T."/>
            <person name="Kawai-Toyooka H."/>
            <person name="Matsuzaki R."/>
            <person name="Takahashi F."/>
            <person name="Nishimura Y."/>
            <person name="Kawachi M."/>
            <person name="Noguchi H."/>
            <person name="Minakuchi Y."/>
            <person name="Umen J.G."/>
            <person name="Toyoda A."/>
            <person name="Nozaki H."/>
        </authorList>
    </citation>
    <scope>NUCLEOTIDE SEQUENCE</scope>
    <source>
        <strain evidence="2">NIES-3786</strain>
    </source>
</reference>
<feature type="non-terminal residue" evidence="2">
    <location>
        <position position="289"/>
    </location>
</feature>
<feature type="compositionally biased region" description="Low complexity" evidence="1">
    <location>
        <begin position="45"/>
        <end position="54"/>
    </location>
</feature>
<gene>
    <name evidence="2" type="ORF">Vretifemale_8231</name>
</gene>